<dbReference type="EMBL" id="KZ821218">
    <property type="protein sequence ID" value="PYH50075.1"/>
    <property type="molecule type" value="Genomic_DNA"/>
</dbReference>
<keyword evidence="1" id="KW-0812">Transmembrane</keyword>
<gene>
    <name evidence="2" type="ORF">BP01DRAFT_13735</name>
</gene>
<protein>
    <submittedName>
        <fullName evidence="2">Uncharacterized protein</fullName>
    </submittedName>
</protein>
<feature type="transmembrane region" description="Helical" evidence="1">
    <location>
        <begin position="67"/>
        <end position="88"/>
    </location>
</feature>
<keyword evidence="3" id="KW-1185">Reference proteome</keyword>
<evidence type="ECO:0000313" key="3">
    <source>
        <dbReference type="Proteomes" id="UP000248349"/>
    </source>
</evidence>
<accession>A0A318ZTU3</accession>
<dbReference type="GeneID" id="37071762"/>
<evidence type="ECO:0000256" key="1">
    <source>
        <dbReference type="SAM" id="Phobius"/>
    </source>
</evidence>
<evidence type="ECO:0000313" key="2">
    <source>
        <dbReference type="EMBL" id="PYH50075.1"/>
    </source>
</evidence>
<dbReference type="RefSeq" id="XP_025436057.1">
    <property type="nucleotide sequence ID" value="XM_025570534.1"/>
</dbReference>
<dbReference type="AlphaFoldDB" id="A0A318ZTU3"/>
<proteinExistence type="predicted"/>
<sequence>MWPRCSDVAVAPQWARRRTTFKTFLLAVQPEDSSAVWLDSEQRHVVLYSTPMRRTEQTDCLPLHSKAGILISIEPLILFALFLFYYHFERLSSLMS</sequence>
<dbReference type="Proteomes" id="UP000248349">
    <property type="component" value="Unassembled WGS sequence"/>
</dbReference>
<keyword evidence="1" id="KW-0472">Membrane</keyword>
<keyword evidence="1" id="KW-1133">Transmembrane helix</keyword>
<reference evidence="2 3" key="1">
    <citation type="submission" date="2016-12" db="EMBL/GenBank/DDBJ databases">
        <title>The genomes of Aspergillus section Nigri reveals drivers in fungal speciation.</title>
        <authorList>
            <consortium name="DOE Joint Genome Institute"/>
            <person name="Vesth T.C."/>
            <person name="Nybo J."/>
            <person name="Theobald S."/>
            <person name="Brandl J."/>
            <person name="Frisvad J.C."/>
            <person name="Nielsen K.F."/>
            <person name="Lyhne E.K."/>
            <person name="Kogle M.E."/>
            <person name="Kuo A."/>
            <person name="Riley R."/>
            <person name="Clum A."/>
            <person name="Nolan M."/>
            <person name="Lipzen A."/>
            <person name="Salamov A."/>
            <person name="Henrissat B."/>
            <person name="Wiebenga A."/>
            <person name="De Vries R.P."/>
            <person name="Grigoriev I.V."/>
            <person name="Mortensen U.H."/>
            <person name="Andersen M.R."/>
            <person name="Baker S.E."/>
        </authorList>
    </citation>
    <scope>NUCLEOTIDE SEQUENCE [LARGE SCALE GENOMIC DNA]</scope>
    <source>
        <strain evidence="2 3">JOP 1030-1</strain>
    </source>
</reference>
<organism evidence="2 3">
    <name type="scientific">Aspergillus saccharolyticus JOP 1030-1</name>
    <dbReference type="NCBI Taxonomy" id="1450539"/>
    <lineage>
        <taxon>Eukaryota</taxon>
        <taxon>Fungi</taxon>
        <taxon>Dikarya</taxon>
        <taxon>Ascomycota</taxon>
        <taxon>Pezizomycotina</taxon>
        <taxon>Eurotiomycetes</taxon>
        <taxon>Eurotiomycetidae</taxon>
        <taxon>Eurotiales</taxon>
        <taxon>Aspergillaceae</taxon>
        <taxon>Aspergillus</taxon>
        <taxon>Aspergillus subgen. Circumdati</taxon>
    </lineage>
</organism>
<name>A0A318ZTU3_9EURO</name>